<name>F4RLN9_MELLP</name>
<evidence type="ECO:0000256" key="1">
    <source>
        <dbReference type="SAM" id="MobiDB-lite"/>
    </source>
</evidence>
<evidence type="ECO:0000313" key="3">
    <source>
        <dbReference type="Proteomes" id="UP000001072"/>
    </source>
</evidence>
<dbReference type="AlphaFoldDB" id="F4RLN9"/>
<keyword evidence="3" id="KW-1185">Reference proteome</keyword>
<dbReference type="KEGG" id="mlr:MELLADRAFT_106489"/>
<feature type="region of interest" description="Disordered" evidence="1">
    <location>
        <begin position="204"/>
        <end position="232"/>
    </location>
</feature>
<feature type="region of interest" description="Disordered" evidence="1">
    <location>
        <begin position="120"/>
        <end position="183"/>
    </location>
</feature>
<protein>
    <submittedName>
        <fullName evidence="2">Uncharacterized protein</fullName>
    </submittedName>
</protein>
<dbReference type="RefSeq" id="XP_007410157.1">
    <property type="nucleotide sequence ID" value="XM_007410095.1"/>
</dbReference>
<reference evidence="3" key="1">
    <citation type="journal article" date="2011" name="Proc. Natl. Acad. Sci. U.S.A.">
        <title>Obligate biotrophy features unraveled by the genomic analysis of rust fungi.</title>
        <authorList>
            <person name="Duplessis S."/>
            <person name="Cuomo C.A."/>
            <person name="Lin Y.-C."/>
            <person name="Aerts A."/>
            <person name="Tisserant E."/>
            <person name="Veneault-Fourrey C."/>
            <person name="Joly D.L."/>
            <person name="Hacquard S."/>
            <person name="Amselem J."/>
            <person name="Cantarel B.L."/>
            <person name="Chiu R."/>
            <person name="Coutinho P.M."/>
            <person name="Feau N."/>
            <person name="Field M."/>
            <person name="Frey P."/>
            <person name="Gelhaye E."/>
            <person name="Goldberg J."/>
            <person name="Grabherr M.G."/>
            <person name="Kodira C.D."/>
            <person name="Kohler A."/>
            <person name="Kuees U."/>
            <person name="Lindquist E.A."/>
            <person name="Lucas S.M."/>
            <person name="Mago R."/>
            <person name="Mauceli E."/>
            <person name="Morin E."/>
            <person name="Murat C."/>
            <person name="Pangilinan J.L."/>
            <person name="Park R."/>
            <person name="Pearson M."/>
            <person name="Quesneville H."/>
            <person name="Rouhier N."/>
            <person name="Sakthikumar S."/>
            <person name="Salamov A.A."/>
            <person name="Schmutz J."/>
            <person name="Selles B."/>
            <person name="Shapiro H."/>
            <person name="Tanguay P."/>
            <person name="Tuskan G.A."/>
            <person name="Henrissat B."/>
            <person name="Van de Peer Y."/>
            <person name="Rouze P."/>
            <person name="Ellis J.G."/>
            <person name="Dodds P.N."/>
            <person name="Schein J.E."/>
            <person name="Zhong S."/>
            <person name="Hamelin R.C."/>
            <person name="Grigoriev I.V."/>
            <person name="Szabo L.J."/>
            <person name="Martin F."/>
        </authorList>
    </citation>
    <scope>NUCLEOTIDE SEQUENCE [LARGE SCALE GENOMIC DNA]</scope>
    <source>
        <strain evidence="3">98AG31 / pathotype 3-4-7</strain>
    </source>
</reference>
<dbReference type="HOGENOM" id="CLU_794711_0_0_1"/>
<dbReference type="Proteomes" id="UP000001072">
    <property type="component" value="Unassembled WGS sequence"/>
</dbReference>
<proteinExistence type="predicted"/>
<feature type="compositionally biased region" description="Polar residues" evidence="1">
    <location>
        <begin position="133"/>
        <end position="162"/>
    </location>
</feature>
<dbReference type="GeneID" id="18922901"/>
<feature type="region of interest" description="Disordered" evidence="1">
    <location>
        <begin position="1"/>
        <end position="23"/>
    </location>
</feature>
<dbReference type="VEuPathDB" id="FungiDB:MELLADRAFT_106489"/>
<dbReference type="InParanoid" id="F4RLN9"/>
<feature type="compositionally biased region" description="Polar residues" evidence="1">
    <location>
        <begin position="208"/>
        <end position="223"/>
    </location>
</feature>
<accession>F4RLN9</accession>
<evidence type="ECO:0000313" key="2">
    <source>
        <dbReference type="EMBL" id="EGG06717.1"/>
    </source>
</evidence>
<dbReference type="EMBL" id="GL883107">
    <property type="protein sequence ID" value="EGG06717.1"/>
    <property type="molecule type" value="Genomic_DNA"/>
</dbReference>
<feature type="compositionally biased region" description="Basic and acidic residues" evidence="1">
    <location>
        <begin position="166"/>
        <end position="181"/>
    </location>
</feature>
<organism evidence="3">
    <name type="scientific">Melampsora larici-populina (strain 98AG31 / pathotype 3-4-7)</name>
    <name type="common">Poplar leaf rust fungus</name>
    <dbReference type="NCBI Taxonomy" id="747676"/>
    <lineage>
        <taxon>Eukaryota</taxon>
        <taxon>Fungi</taxon>
        <taxon>Dikarya</taxon>
        <taxon>Basidiomycota</taxon>
        <taxon>Pucciniomycotina</taxon>
        <taxon>Pucciniomycetes</taxon>
        <taxon>Pucciniales</taxon>
        <taxon>Melampsoraceae</taxon>
        <taxon>Melampsora</taxon>
    </lineage>
</organism>
<sequence>MSSSDNPALPRSTQQNPGETLNRVNNTECIIFPGRHQQPASPASYHRPPGTALHSPIRAASAPLATNLTSAGLPFIQSQWDLIVNPPNPQGYPVVTATWPLPGTLTLNQISVDSAPAIRAPLPRSKPRRSVPGSFNPQLSILASEPSLTGQVMEQQSTSSLTENDDVTRTKAENDQLRHDNASLQDEMAEIRKLLADLLAQQKPPVGETTNGSSEDATSTQQPPHVDPSLGNVDQAAHIFTSTPAVHTRGNLFHVPASLPSVPETAQAPVASTVNLSKFRTSDWPQYKGAFGDIPAFRLWQYQMESIFRVKQIDRPEDRFRILPLVLANDPASSCDVRNAERSIAGRVG</sequence>
<gene>
    <name evidence="2" type="ORF">MELLADRAFT_106489</name>
</gene>